<accession>A0AAE3UDK5</accession>
<keyword evidence="2" id="KW-1185">Reference proteome</keyword>
<evidence type="ECO:0000313" key="1">
    <source>
        <dbReference type="EMBL" id="MDJ1500446.1"/>
    </source>
</evidence>
<dbReference type="AlphaFoldDB" id="A0AAE3UDK5"/>
<dbReference type="EMBL" id="JASJOU010000002">
    <property type="protein sequence ID" value="MDJ1500446.1"/>
    <property type="molecule type" value="Genomic_DNA"/>
</dbReference>
<evidence type="ECO:0000313" key="2">
    <source>
        <dbReference type="Proteomes" id="UP001232063"/>
    </source>
</evidence>
<gene>
    <name evidence="1" type="ORF">QNI22_07310</name>
</gene>
<reference evidence="1" key="1">
    <citation type="submission" date="2023-05" db="EMBL/GenBank/DDBJ databases">
        <authorList>
            <person name="Zhang X."/>
        </authorList>
    </citation>
    <scope>NUCLEOTIDE SEQUENCE</scope>
    <source>
        <strain evidence="1">BD1B2-1</strain>
    </source>
</reference>
<organism evidence="1 2">
    <name type="scientific">Xanthocytophaga agilis</name>
    <dbReference type="NCBI Taxonomy" id="3048010"/>
    <lineage>
        <taxon>Bacteria</taxon>
        <taxon>Pseudomonadati</taxon>
        <taxon>Bacteroidota</taxon>
        <taxon>Cytophagia</taxon>
        <taxon>Cytophagales</taxon>
        <taxon>Rhodocytophagaceae</taxon>
        <taxon>Xanthocytophaga</taxon>
    </lineage>
</organism>
<comment type="caution">
    <text evidence="1">The sequence shown here is derived from an EMBL/GenBank/DDBJ whole genome shotgun (WGS) entry which is preliminary data.</text>
</comment>
<protein>
    <submittedName>
        <fullName evidence="1">Uncharacterized protein</fullName>
    </submittedName>
</protein>
<name>A0AAE3UDK5_9BACT</name>
<sequence length="68" mass="7665">MTERIITIQASEIKIEYLVAGQAAHIAVYHTELQNALQDGYRINKVLQYNPAIPLSASIVTLSLKKRR</sequence>
<dbReference type="Proteomes" id="UP001232063">
    <property type="component" value="Unassembled WGS sequence"/>
</dbReference>
<dbReference type="RefSeq" id="WP_314509976.1">
    <property type="nucleotide sequence ID" value="NZ_JASJOU010000002.1"/>
</dbReference>
<proteinExistence type="predicted"/>